<proteinExistence type="predicted"/>
<keyword evidence="3" id="KW-0808">Transferase</keyword>
<dbReference type="GO" id="GO:0016020">
    <property type="term" value="C:membrane"/>
    <property type="evidence" value="ECO:0007669"/>
    <property type="project" value="UniProtKB-SubCell"/>
</dbReference>
<reference evidence="11" key="1">
    <citation type="submission" date="2016-10" db="EMBL/GenBank/DDBJ databases">
        <authorList>
            <person name="Varghese N."/>
        </authorList>
    </citation>
    <scope>NUCLEOTIDE SEQUENCE [LARGE SCALE GENOMIC DNA]</scope>
    <source>
        <strain evidence="11">DSM 45096 / BCRC 16803 / CGMCC 4.1857 / CIP 109030 / JCM 12277 / KCTC 19219 / NBRC 100920 / 33214</strain>
    </source>
</reference>
<dbReference type="PANTHER" id="PTHR43867:SF2">
    <property type="entry name" value="CELLULOSE SYNTHASE CATALYTIC SUBUNIT A [UDP-FORMING]"/>
    <property type="match status" value="1"/>
</dbReference>
<feature type="region of interest" description="Disordered" evidence="7">
    <location>
        <begin position="1"/>
        <end position="30"/>
    </location>
</feature>
<dbReference type="Proteomes" id="UP000183015">
    <property type="component" value="Unassembled WGS sequence"/>
</dbReference>
<evidence type="ECO:0000259" key="9">
    <source>
        <dbReference type="Pfam" id="PF13632"/>
    </source>
</evidence>
<organism evidence="10 11">
    <name type="scientific">Streptacidiphilus jiangxiensis</name>
    <dbReference type="NCBI Taxonomy" id="235985"/>
    <lineage>
        <taxon>Bacteria</taxon>
        <taxon>Bacillati</taxon>
        <taxon>Actinomycetota</taxon>
        <taxon>Actinomycetes</taxon>
        <taxon>Kitasatosporales</taxon>
        <taxon>Streptomycetaceae</taxon>
        <taxon>Streptacidiphilus</taxon>
    </lineage>
</organism>
<dbReference type="InterPro" id="IPR029044">
    <property type="entry name" value="Nucleotide-diphossugar_trans"/>
</dbReference>
<feature type="transmembrane region" description="Helical" evidence="8">
    <location>
        <begin position="486"/>
        <end position="509"/>
    </location>
</feature>
<evidence type="ECO:0000256" key="6">
    <source>
        <dbReference type="ARBA" id="ARBA00023136"/>
    </source>
</evidence>
<dbReference type="GO" id="GO:0016757">
    <property type="term" value="F:glycosyltransferase activity"/>
    <property type="evidence" value="ECO:0007669"/>
    <property type="project" value="UniProtKB-KW"/>
</dbReference>
<dbReference type="eggNOG" id="COG1215">
    <property type="taxonomic scope" value="Bacteria"/>
</dbReference>
<comment type="subcellular location">
    <subcellularLocation>
        <location evidence="1">Membrane</location>
        <topology evidence="1">Multi-pass membrane protein</topology>
    </subcellularLocation>
</comment>
<evidence type="ECO:0000256" key="2">
    <source>
        <dbReference type="ARBA" id="ARBA00022676"/>
    </source>
</evidence>
<name>A0A1H7V1A8_STRJI</name>
<dbReference type="EMBL" id="FOAZ01000017">
    <property type="protein sequence ID" value="SEM02926.1"/>
    <property type="molecule type" value="Genomic_DNA"/>
</dbReference>
<keyword evidence="4 8" id="KW-0812">Transmembrane</keyword>
<keyword evidence="2" id="KW-0328">Glycosyltransferase</keyword>
<evidence type="ECO:0000256" key="8">
    <source>
        <dbReference type="SAM" id="Phobius"/>
    </source>
</evidence>
<keyword evidence="6 8" id="KW-0472">Membrane</keyword>
<feature type="transmembrane region" description="Helical" evidence="8">
    <location>
        <begin position="515"/>
        <end position="536"/>
    </location>
</feature>
<dbReference type="InterPro" id="IPR050321">
    <property type="entry name" value="Glycosyltr_2/OpgH_subfam"/>
</dbReference>
<evidence type="ECO:0000256" key="1">
    <source>
        <dbReference type="ARBA" id="ARBA00004141"/>
    </source>
</evidence>
<dbReference type="SUPFAM" id="SSF53448">
    <property type="entry name" value="Nucleotide-diphospho-sugar transferases"/>
    <property type="match status" value="1"/>
</dbReference>
<feature type="transmembrane region" description="Helical" evidence="8">
    <location>
        <begin position="385"/>
        <end position="409"/>
    </location>
</feature>
<feature type="transmembrane region" description="Helical" evidence="8">
    <location>
        <begin position="86"/>
        <end position="103"/>
    </location>
</feature>
<keyword evidence="11" id="KW-1185">Reference proteome</keyword>
<evidence type="ECO:0000256" key="3">
    <source>
        <dbReference type="ARBA" id="ARBA00022679"/>
    </source>
</evidence>
<dbReference type="STRING" id="235985.SAMN05414137_1178"/>
<evidence type="ECO:0000313" key="10">
    <source>
        <dbReference type="EMBL" id="SEM02926.1"/>
    </source>
</evidence>
<feature type="transmembrane region" description="Helical" evidence="8">
    <location>
        <begin position="415"/>
        <end position="435"/>
    </location>
</feature>
<protein>
    <submittedName>
        <fullName evidence="10">Cellulose synthase (UDP-forming)</fullName>
    </submittedName>
</protein>
<dbReference type="AlphaFoldDB" id="A0A1H7V1A8"/>
<evidence type="ECO:0000256" key="7">
    <source>
        <dbReference type="SAM" id="MobiDB-lite"/>
    </source>
</evidence>
<evidence type="ECO:0000256" key="4">
    <source>
        <dbReference type="ARBA" id="ARBA00022692"/>
    </source>
</evidence>
<dbReference type="Pfam" id="PF13632">
    <property type="entry name" value="Glyco_trans_2_3"/>
    <property type="match status" value="1"/>
</dbReference>
<gene>
    <name evidence="10" type="ORF">SAMN05414137_1178</name>
</gene>
<keyword evidence="5 8" id="KW-1133">Transmembrane helix</keyword>
<accession>A0A1H7V1A8</accession>
<evidence type="ECO:0000313" key="11">
    <source>
        <dbReference type="Proteomes" id="UP000183015"/>
    </source>
</evidence>
<feature type="domain" description="Glycosyltransferase 2-like" evidence="9">
    <location>
        <begin position="216"/>
        <end position="400"/>
    </location>
</feature>
<evidence type="ECO:0000256" key="5">
    <source>
        <dbReference type="ARBA" id="ARBA00022989"/>
    </source>
</evidence>
<dbReference type="InterPro" id="IPR001173">
    <property type="entry name" value="Glyco_trans_2-like"/>
</dbReference>
<dbReference type="PANTHER" id="PTHR43867">
    <property type="entry name" value="CELLULOSE SYNTHASE CATALYTIC SUBUNIT A [UDP-FORMING]"/>
    <property type="match status" value="1"/>
</dbReference>
<dbReference type="Gene3D" id="3.90.550.10">
    <property type="entry name" value="Spore Coat Polysaccharide Biosynthesis Protein SpsA, Chain A"/>
    <property type="match status" value="1"/>
</dbReference>
<dbReference type="CDD" id="cd06421">
    <property type="entry name" value="CESA_CelA_like"/>
    <property type="match status" value="1"/>
</dbReference>
<sequence>MSVTRVPSSDRRSGARTSHRRRGRRSTATAAVPRRTVEEGLLPQPPTDREKYAYTARRLWILTLCSVVSFSCLVVSQVALARSTRWLWLYLPFLVFTVVYYLISLRVNGFTRDFDLKAHRAKVRAWRPQVYPTVDVFLPVCGEPIEVLHNTWTHVARLRDRYPGTVTPYVLDDSASPALAAMARDFGFVYGTRPNRGWFKKAGNLHFGFEQSDGEYILILDADFAPRPDLLEELVPYMADDPRVGIVQSPQFFRILDSQNWIERGAGAVQELFYRSVQVSRQRHDGAICVGSCAVYRRAALAENGGTTLIEHSEDVHTGFDLRGLGWDLAYVPVALSTGVCPDTAGAFFNQQYRWCSGSMSLLGSAKFWKAKLRFSSRLCYMSGFFYYIHTALFTFASPVIPIFLLVVMPDKLRIDNMALVIPSLVYTTLVFPLWHRNPYRLEAWSARLMYGWAHVFAIWDIVRRKRMGWQPTGSNGAKKNKTRRFWIGLYAWSGGTAVVWVATALWRMFTMTPIDFALVLSSGLFYAVVVGRALVQPRSLDAA</sequence>
<feature type="transmembrane region" description="Helical" evidence="8">
    <location>
        <begin position="59"/>
        <end position="80"/>
    </location>
</feature>